<keyword evidence="3" id="KW-1185">Reference proteome</keyword>
<comment type="caution">
    <text evidence="2">The sequence shown here is derived from an EMBL/GenBank/DDBJ whole genome shotgun (WGS) entry which is preliminary data.</text>
</comment>
<dbReference type="EMBL" id="JAVRRG010000006">
    <property type="protein sequence ID" value="KAK5100800.1"/>
    <property type="molecule type" value="Genomic_DNA"/>
</dbReference>
<gene>
    <name evidence="2" type="ORF">LTR24_000946</name>
</gene>
<sequence>MSAGKYQYQDVILETKGKIGVLKGYPSSNHVEQQLNRPKSLNAFGGNLVLDIISALRELDEHPETVFTVLTGEGRFFSSGADVKGRKPVEFSNPGEKKVHHMAALASAMEMLRTMITHSKVLVLALNGPAVGGGAAWFPGVADLVLAAEGAWLQVPFSQLGLVPEFGSATHFAQSMGVHRANDFLMLGRKLTVEETEQWGLVNRVFPAKDFQADVMSFLEQQLEVNDGKSMMEAKRLSNSQISHSRLLAVYEATSALAERMVEDAPTKRFQKQKEMLDAKAKGRSKL</sequence>
<dbReference type="PANTHER" id="PTHR43684">
    <property type="match status" value="1"/>
</dbReference>
<dbReference type="Proteomes" id="UP001345013">
    <property type="component" value="Unassembled WGS sequence"/>
</dbReference>
<accession>A0ABR0KMI4</accession>
<dbReference type="InterPro" id="IPR029045">
    <property type="entry name" value="ClpP/crotonase-like_dom_sf"/>
</dbReference>
<organism evidence="2 3">
    <name type="scientific">Lithohypha guttulata</name>
    <dbReference type="NCBI Taxonomy" id="1690604"/>
    <lineage>
        <taxon>Eukaryota</taxon>
        <taxon>Fungi</taxon>
        <taxon>Dikarya</taxon>
        <taxon>Ascomycota</taxon>
        <taxon>Pezizomycotina</taxon>
        <taxon>Eurotiomycetes</taxon>
        <taxon>Chaetothyriomycetidae</taxon>
        <taxon>Chaetothyriales</taxon>
        <taxon>Trichomeriaceae</taxon>
        <taxon>Lithohypha</taxon>
    </lineage>
</organism>
<dbReference type="PANTHER" id="PTHR43684:SF3">
    <property type="entry name" value="PEROXISOMAL D3,D2-ENOYL-COA ISOMERASE"/>
    <property type="match status" value="1"/>
</dbReference>
<evidence type="ECO:0000313" key="3">
    <source>
        <dbReference type="Proteomes" id="UP001345013"/>
    </source>
</evidence>
<evidence type="ECO:0000256" key="1">
    <source>
        <dbReference type="SAM" id="MobiDB-lite"/>
    </source>
</evidence>
<dbReference type="CDD" id="cd06558">
    <property type="entry name" value="crotonase-like"/>
    <property type="match status" value="1"/>
</dbReference>
<name>A0ABR0KMI4_9EURO</name>
<reference evidence="2 3" key="1">
    <citation type="submission" date="2023-08" db="EMBL/GenBank/DDBJ databases">
        <title>Black Yeasts Isolated from many extreme environments.</title>
        <authorList>
            <person name="Coleine C."/>
            <person name="Stajich J.E."/>
            <person name="Selbmann L."/>
        </authorList>
    </citation>
    <scope>NUCLEOTIDE SEQUENCE [LARGE SCALE GENOMIC DNA]</scope>
    <source>
        <strain evidence="2 3">CCFEE 5885</strain>
    </source>
</reference>
<evidence type="ECO:0000313" key="2">
    <source>
        <dbReference type="EMBL" id="KAK5100800.1"/>
    </source>
</evidence>
<dbReference type="Pfam" id="PF00378">
    <property type="entry name" value="ECH_1"/>
    <property type="match status" value="1"/>
</dbReference>
<proteinExistence type="predicted"/>
<dbReference type="InterPro" id="IPR001753">
    <property type="entry name" value="Enoyl-CoA_hydra/iso"/>
</dbReference>
<dbReference type="InterPro" id="IPR051053">
    <property type="entry name" value="ECH/Chromodomain_protein"/>
</dbReference>
<dbReference type="SUPFAM" id="SSF52096">
    <property type="entry name" value="ClpP/crotonase"/>
    <property type="match status" value="1"/>
</dbReference>
<feature type="region of interest" description="Disordered" evidence="1">
    <location>
        <begin position="268"/>
        <end position="287"/>
    </location>
</feature>
<feature type="compositionally biased region" description="Basic and acidic residues" evidence="1">
    <location>
        <begin position="268"/>
        <end position="281"/>
    </location>
</feature>
<protein>
    <submittedName>
        <fullName evidence="2">Uncharacterized protein</fullName>
    </submittedName>
</protein>
<dbReference type="Gene3D" id="3.90.226.10">
    <property type="entry name" value="2-enoyl-CoA Hydratase, Chain A, domain 1"/>
    <property type="match status" value="1"/>
</dbReference>